<keyword evidence="1" id="KW-1133">Transmembrane helix</keyword>
<dbReference type="RefSeq" id="WP_054205719.1">
    <property type="nucleotide sequence ID" value="NZ_LHPH01000017.1"/>
</dbReference>
<protein>
    <submittedName>
        <fullName evidence="2">Uncharacterized protein</fullName>
    </submittedName>
</protein>
<keyword evidence="1" id="KW-0812">Transmembrane</keyword>
<proteinExistence type="predicted"/>
<comment type="caution">
    <text evidence="2">The sequence shown here is derived from an EMBL/GenBank/DDBJ whole genome shotgun (WGS) entry which is preliminary data.</text>
</comment>
<organism evidence="2 3">
    <name type="scientific">Pseudoalteromonas porphyrae</name>
    <dbReference type="NCBI Taxonomy" id="187330"/>
    <lineage>
        <taxon>Bacteria</taxon>
        <taxon>Pseudomonadati</taxon>
        <taxon>Pseudomonadota</taxon>
        <taxon>Gammaproteobacteria</taxon>
        <taxon>Alteromonadales</taxon>
        <taxon>Pseudoalteromonadaceae</taxon>
        <taxon>Pseudoalteromonas</taxon>
    </lineage>
</organism>
<evidence type="ECO:0000256" key="1">
    <source>
        <dbReference type="SAM" id="Phobius"/>
    </source>
</evidence>
<gene>
    <name evidence="2" type="ORF">ADS77_14290</name>
</gene>
<dbReference type="EMBL" id="LHPH01000017">
    <property type="protein sequence ID" value="KPH61526.1"/>
    <property type="molecule type" value="Genomic_DNA"/>
</dbReference>
<feature type="transmembrane region" description="Helical" evidence="1">
    <location>
        <begin position="6"/>
        <end position="24"/>
    </location>
</feature>
<accession>A0A0N1EJR2</accession>
<keyword evidence="3" id="KW-1185">Reference proteome</keyword>
<dbReference type="OrthoDB" id="6268604at2"/>
<dbReference type="AlphaFoldDB" id="A0A0N1EJR2"/>
<keyword evidence="1" id="KW-0472">Membrane</keyword>
<reference evidence="2 3" key="1">
    <citation type="submission" date="2015-08" db="EMBL/GenBank/DDBJ databases">
        <title>Draft Genome Sequence of Pseudoalteromonas porphyrae UCD-SED14.</title>
        <authorList>
            <person name="Coil D.A."/>
            <person name="Jospin G."/>
            <person name="Lee R.D."/>
            <person name="Eisen J.A."/>
        </authorList>
    </citation>
    <scope>NUCLEOTIDE SEQUENCE [LARGE SCALE GENOMIC DNA]</scope>
    <source>
        <strain evidence="2 3">UCD-SED14</strain>
    </source>
</reference>
<sequence length="80" mass="8945">MSGTTMIVLIVFISVGSGVIYDMYKKHLEFKHKMQNNNSDSNKQLSAVNAEVLALKERVQTLEAIVTDSSFAVKQEINKL</sequence>
<evidence type="ECO:0000313" key="3">
    <source>
        <dbReference type="Proteomes" id="UP000037848"/>
    </source>
</evidence>
<dbReference type="Proteomes" id="UP000037848">
    <property type="component" value="Unassembled WGS sequence"/>
</dbReference>
<evidence type="ECO:0000313" key="2">
    <source>
        <dbReference type="EMBL" id="KPH61526.1"/>
    </source>
</evidence>
<name>A0A0N1EJR2_9GAMM</name>
<dbReference type="PATRIC" id="fig|187330.3.peg.1282"/>